<keyword evidence="1" id="KW-0812">Transmembrane</keyword>
<organism evidence="3 4">
    <name type="scientific">Candidatus Saganbacteria bacterium CG08_land_8_20_14_0_20_45_16</name>
    <dbReference type="NCBI Taxonomy" id="2014293"/>
    <lineage>
        <taxon>Bacteria</taxon>
        <taxon>Bacillati</taxon>
        <taxon>Saganbacteria</taxon>
    </lineage>
</organism>
<dbReference type="GO" id="GO:0016787">
    <property type="term" value="F:hydrolase activity"/>
    <property type="evidence" value="ECO:0007669"/>
    <property type="project" value="InterPro"/>
</dbReference>
<reference evidence="3 4" key="1">
    <citation type="submission" date="2017-09" db="EMBL/GenBank/DDBJ databases">
        <title>Depth-based differentiation of microbial function through sediment-hosted aquifers and enrichment of novel symbionts in the deep terrestrial subsurface.</title>
        <authorList>
            <person name="Probst A.J."/>
            <person name="Ladd B."/>
            <person name="Jarett J.K."/>
            <person name="Geller-Mcgrath D.E."/>
            <person name="Sieber C.M."/>
            <person name="Emerson J.B."/>
            <person name="Anantharaman K."/>
            <person name="Thomas B.C."/>
            <person name="Malmstrom R."/>
            <person name="Stieglmeier M."/>
            <person name="Klingl A."/>
            <person name="Woyke T."/>
            <person name="Ryan C.M."/>
            <person name="Banfield J.F."/>
        </authorList>
    </citation>
    <scope>NUCLEOTIDE SEQUENCE [LARGE SCALE GENOMIC DNA]</scope>
    <source>
        <strain evidence="3">CG08_land_8_20_14_0_20_45_16</strain>
    </source>
</reference>
<feature type="transmembrane region" description="Helical" evidence="1">
    <location>
        <begin position="405"/>
        <end position="429"/>
    </location>
</feature>
<dbReference type="Gene3D" id="1.10.10.2520">
    <property type="entry name" value="Cell wall hydrolase SleB, domain 1"/>
    <property type="match status" value="1"/>
</dbReference>
<proteinExistence type="predicted"/>
<evidence type="ECO:0000313" key="4">
    <source>
        <dbReference type="Proteomes" id="UP000231343"/>
    </source>
</evidence>
<dbReference type="EMBL" id="PEYM01000004">
    <property type="protein sequence ID" value="PIS31698.1"/>
    <property type="molecule type" value="Genomic_DNA"/>
</dbReference>
<evidence type="ECO:0000259" key="2">
    <source>
        <dbReference type="Pfam" id="PF07486"/>
    </source>
</evidence>
<dbReference type="AlphaFoldDB" id="A0A2H0Y1S6"/>
<dbReference type="InterPro" id="IPR011105">
    <property type="entry name" value="Cell_wall_hydrolase_SleB"/>
</dbReference>
<keyword evidence="1" id="KW-1133">Transmembrane helix</keyword>
<keyword evidence="1" id="KW-0472">Membrane</keyword>
<sequence>MRKKNRRNLMLEELANIIISESFVHVFNISEDGLYLLKVSARAKNEKQINSTDDEDLLVEIDGRKFSKLDNLQRYADSPAAFSGGRLHNKLKTVFILIYLSKGKHSIKFIPDGKPRLEGFSIKMLGQNLSQVELDLNEQAEDGDRRPWLTFVLVDLPIRQLQTNVKTEKRPRDSDDLRLIINNVVKRNFVNYFRKLWFWLGFSAKDAVKGDVFEIEKKRGLHYVEFWADRMPVLQRIVFVLGDYTKRTPTVYDPEWTGDFDDDSEQMVLARAIYGEARSTPTEAKIAVACSIRNRVNDKRWGKSYHEVILQPKQDSAFNKNDNNHPFVIDPLCSGSQRDKEAWLECFEIAGQIMAGEHDDPTLGANHYYRDFIPAPYWTKDRNAVFKVKIDNILFYCLGRGPRGIILLNMILLPMQIIFLLSLSLPFFVVSEIHNEILWQKALNYEPPIEEEIFVDDKNIKVIEFPAKPKTVAELVKGKEAGKFYIIEDEVAKVIFGKNGEKNLKYFTNNNLYKSHLRVSPDGEKLAFYQDVHSREETFDYDDDEARERYYSNHTTLQMMEIGDNLERADLKEIYRGSYKTSSWHWLDNNRVMVKINVGTGYLQCLDLNIYTG</sequence>
<dbReference type="InterPro" id="IPR042047">
    <property type="entry name" value="SleB_dom1"/>
</dbReference>
<protein>
    <recommendedName>
        <fullName evidence="2">Cell wall hydrolase SleB domain-containing protein</fullName>
    </recommendedName>
</protein>
<feature type="domain" description="Cell wall hydrolase SleB" evidence="2">
    <location>
        <begin position="281"/>
        <end position="396"/>
    </location>
</feature>
<evidence type="ECO:0000256" key="1">
    <source>
        <dbReference type="SAM" id="Phobius"/>
    </source>
</evidence>
<name>A0A2H0Y1S6_UNCSA</name>
<gene>
    <name evidence="3" type="ORF">COT42_00290</name>
</gene>
<dbReference type="Pfam" id="PF07486">
    <property type="entry name" value="Hydrolase_2"/>
    <property type="match status" value="1"/>
</dbReference>
<comment type="caution">
    <text evidence="3">The sequence shown here is derived from an EMBL/GenBank/DDBJ whole genome shotgun (WGS) entry which is preliminary data.</text>
</comment>
<dbReference type="Proteomes" id="UP000231343">
    <property type="component" value="Unassembled WGS sequence"/>
</dbReference>
<accession>A0A2H0Y1S6</accession>
<evidence type="ECO:0000313" key="3">
    <source>
        <dbReference type="EMBL" id="PIS31698.1"/>
    </source>
</evidence>